<dbReference type="Gene3D" id="2.40.10.270">
    <property type="entry name" value="Bacteriophage SPP1 head-tail adaptor protein"/>
    <property type="match status" value="1"/>
</dbReference>
<evidence type="ECO:0000313" key="1">
    <source>
        <dbReference type="EMBL" id="CAB4166610.1"/>
    </source>
</evidence>
<reference evidence="1" key="1">
    <citation type="submission" date="2020-04" db="EMBL/GenBank/DDBJ databases">
        <authorList>
            <person name="Chiriac C."/>
            <person name="Salcher M."/>
            <person name="Ghai R."/>
            <person name="Kavagutti S V."/>
        </authorList>
    </citation>
    <scope>NUCLEOTIDE SEQUENCE</scope>
</reference>
<protein>
    <recommendedName>
        <fullName evidence="2">Head-tail adaptor protein</fullName>
    </recommendedName>
</protein>
<name>A0A6J5P3W8_9CAUD</name>
<proteinExistence type="predicted"/>
<gene>
    <name evidence="1" type="ORF">UFOVP836_44</name>
</gene>
<sequence>MTNRQRHKGNQGRFTQLLTITASSGARGDGGDYQPAWSGASTQVRGMWRKTSYTEAAMEGGRFSRAAGVWEIPWIPSLAEDFRVSFTDRSGTTQYQRIVGIDEPERRGRELHLYVVEDEGAKL</sequence>
<organism evidence="1">
    <name type="scientific">uncultured Caudovirales phage</name>
    <dbReference type="NCBI Taxonomy" id="2100421"/>
    <lineage>
        <taxon>Viruses</taxon>
        <taxon>Duplodnaviria</taxon>
        <taxon>Heunggongvirae</taxon>
        <taxon>Uroviricota</taxon>
        <taxon>Caudoviricetes</taxon>
        <taxon>Peduoviridae</taxon>
        <taxon>Maltschvirus</taxon>
        <taxon>Maltschvirus maltsch</taxon>
    </lineage>
</organism>
<evidence type="ECO:0008006" key="2">
    <source>
        <dbReference type="Google" id="ProtNLM"/>
    </source>
</evidence>
<accession>A0A6J5P3W8</accession>
<dbReference type="InterPro" id="IPR038666">
    <property type="entry name" value="SSP1_head-tail_sf"/>
</dbReference>
<dbReference type="EMBL" id="LR796794">
    <property type="protein sequence ID" value="CAB4166610.1"/>
    <property type="molecule type" value="Genomic_DNA"/>
</dbReference>